<dbReference type="Gene3D" id="2.40.50.140">
    <property type="entry name" value="Nucleic acid-binding proteins"/>
    <property type="match status" value="2"/>
</dbReference>
<dbReference type="AlphaFoldDB" id="A0A5A7PLT8"/>
<keyword evidence="3" id="KW-0238">DNA-binding</keyword>
<evidence type="ECO:0000313" key="3">
    <source>
        <dbReference type="EMBL" id="GER33552.1"/>
    </source>
</evidence>
<name>A0A5A7PLT8_STRAF</name>
<dbReference type="OrthoDB" id="1740937at2759"/>
<feature type="region of interest" description="Disordered" evidence="1">
    <location>
        <begin position="426"/>
        <end position="474"/>
    </location>
</feature>
<organism evidence="3 4">
    <name type="scientific">Striga asiatica</name>
    <name type="common">Asiatic witchweed</name>
    <name type="synonym">Buchnera asiatica</name>
    <dbReference type="NCBI Taxonomy" id="4170"/>
    <lineage>
        <taxon>Eukaryota</taxon>
        <taxon>Viridiplantae</taxon>
        <taxon>Streptophyta</taxon>
        <taxon>Embryophyta</taxon>
        <taxon>Tracheophyta</taxon>
        <taxon>Spermatophyta</taxon>
        <taxon>Magnoliopsida</taxon>
        <taxon>eudicotyledons</taxon>
        <taxon>Gunneridae</taxon>
        <taxon>Pentapetalae</taxon>
        <taxon>asterids</taxon>
        <taxon>lamiids</taxon>
        <taxon>Lamiales</taxon>
        <taxon>Orobanchaceae</taxon>
        <taxon>Buchnereae</taxon>
        <taxon>Striga</taxon>
    </lineage>
</organism>
<dbReference type="EMBL" id="BKCP01004750">
    <property type="protein sequence ID" value="GER33552.1"/>
    <property type="molecule type" value="Genomic_DNA"/>
</dbReference>
<dbReference type="InterPro" id="IPR012340">
    <property type="entry name" value="NA-bd_OB-fold"/>
</dbReference>
<dbReference type="InterPro" id="IPR013955">
    <property type="entry name" value="Rep_factor-A_C"/>
</dbReference>
<keyword evidence="4" id="KW-1185">Reference proteome</keyword>
<dbReference type="PANTHER" id="PTHR47165:SF3">
    <property type="entry name" value="RETROTRANSPOSON-LIKE PROTEIN"/>
    <property type="match status" value="1"/>
</dbReference>
<evidence type="ECO:0000259" key="2">
    <source>
        <dbReference type="Pfam" id="PF08646"/>
    </source>
</evidence>
<evidence type="ECO:0000313" key="4">
    <source>
        <dbReference type="Proteomes" id="UP000325081"/>
    </source>
</evidence>
<sequence>MPKAIMSRKFLQIQQINTETRGWTALIQVVERTKVLTGRPPKNTKFRRFQLTDTEGTKVTALVYGTDIYELEEKNKLLLYKRYYVSNAEVKEADPKYLVGDYPFSWTITKRHLIEEVKEPVPPQFSCRIDIQKYQNLFRFAETENLQNLSLTTRLPSAVLINPPMKEAATLKQWSVDQKNVLHSFVTKEAFKDPLVVLPPPSEKDIISIQEALATLKVNKSAWIRGVASLTIDQKSLWFTACINCQKEISAPINWDINCTLCREDSKVIARCRFVIAIKDETGVLEAMVTGIEAEHLLPFTGEEMSIAEAENKNILPEIVAGFYKNPITCFVRHYEGTYSNITADKYSVVKIYTEKEIKKIIVSCTPIKGKEKITSMDEHLFTPTAKLMLETINLSTPKPTAKTTTKVVSTSTKRPLIFTAQEEEQVTLSQTKQSDMSIVSNEESTRGKIVGKDATNPTEQHHSSPAKKMKDQD</sequence>
<dbReference type="SUPFAM" id="SSF50249">
    <property type="entry name" value="Nucleic acid-binding proteins"/>
    <property type="match status" value="2"/>
</dbReference>
<dbReference type="Pfam" id="PF08646">
    <property type="entry name" value="Rep_fac-A_C"/>
    <property type="match status" value="1"/>
</dbReference>
<gene>
    <name evidence="3" type="ORF">STAS_09708</name>
</gene>
<evidence type="ECO:0000256" key="1">
    <source>
        <dbReference type="SAM" id="MobiDB-lite"/>
    </source>
</evidence>
<dbReference type="GO" id="GO:0003677">
    <property type="term" value="F:DNA binding"/>
    <property type="evidence" value="ECO:0007669"/>
    <property type="project" value="UniProtKB-KW"/>
</dbReference>
<comment type="caution">
    <text evidence="3">The sequence shown here is derived from an EMBL/GenBank/DDBJ whole genome shotgun (WGS) entry which is preliminary data.</text>
</comment>
<dbReference type="PANTHER" id="PTHR47165">
    <property type="entry name" value="OS03G0429900 PROTEIN"/>
    <property type="match status" value="1"/>
</dbReference>
<feature type="domain" description="Replication factor A C-terminal" evidence="2">
    <location>
        <begin position="231"/>
        <end position="353"/>
    </location>
</feature>
<dbReference type="Proteomes" id="UP000325081">
    <property type="component" value="Unassembled WGS sequence"/>
</dbReference>
<accession>A0A5A7PLT8</accession>
<proteinExistence type="predicted"/>
<reference evidence="4" key="1">
    <citation type="journal article" date="2019" name="Curr. Biol.">
        <title>Genome Sequence of Striga asiatica Provides Insight into the Evolution of Plant Parasitism.</title>
        <authorList>
            <person name="Yoshida S."/>
            <person name="Kim S."/>
            <person name="Wafula E.K."/>
            <person name="Tanskanen J."/>
            <person name="Kim Y.M."/>
            <person name="Honaas L."/>
            <person name="Yang Z."/>
            <person name="Spallek T."/>
            <person name="Conn C.E."/>
            <person name="Ichihashi Y."/>
            <person name="Cheong K."/>
            <person name="Cui S."/>
            <person name="Der J.P."/>
            <person name="Gundlach H."/>
            <person name="Jiao Y."/>
            <person name="Hori C."/>
            <person name="Ishida J.K."/>
            <person name="Kasahara H."/>
            <person name="Kiba T."/>
            <person name="Kim M.S."/>
            <person name="Koo N."/>
            <person name="Laohavisit A."/>
            <person name="Lee Y.H."/>
            <person name="Lumba S."/>
            <person name="McCourt P."/>
            <person name="Mortimer J.C."/>
            <person name="Mutuku J.M."/>
            <person name="Nomura T."/>
            <person name="Sasaki-Sekimoto Y."/>
            <person name="Seto Y."/>
            <person name="Wang Y."/>
            <person name="Wakatake T."/>
            <person name="Sakakibara H."/>
            <person name="Demura T."/>
            <person name="Yamaguchi S."/>
            <person name="Yoneyama K."/>
            <person name="Manabe R.I."/>
            <person name="Nelson D.C."/>
            <person name="Schulman A.H."/>
            <person name="Timko M.P."/>
            <person name="dePamphilis C.W."/>
            <person name="Choi D."/>
            <person name="Shirasu K."/>
        </authorList>
    </citation>
    <scope>NUCLEOTIDE SEQUENCE [LARGE SCALE GENOMIC DNA]</scope>
    <source>
        <strain evidence="4">cv. UVA1</strain>
    </source>
</reference>
<protein>
    <submittedName>
        <fullName evidence="3">Replication protein A 70 kDa DNA-binding subunit A</fullName>
    </submittedName>
</protein>
<feature type="compositionally biased region" description="Polar residues" evidence="1">
    <location>
        <begin position="427"/>
        <end position="443"/>
    </location>
</feature>